<dbReference type="Gene3D" id="3.15.10.10">
    <property type="entry name" value="Bactericidal permeability-increasing protein, domain 1"/>
    <property type="match status" value="1"/>
</dbReference>
<dbReference type="InterPro" id="IPR021193">
    <property type="entry name" value="Bpifb1"/>
</dbReference>
<dbReference type="GO" id="GO:0002227">
    <property type="term" value="P:innate immune response in mucosa"/>
    <property type="evidence" value="ECO:0007669"/>
    <property type="project" value="TreeGrafter"/>
</dbReference>
<keyword evidence="1" id="KW-0732">Signal</keyword>
<sequence>MVKSWTVPLLCALLAATLVGATLSPPAILSLSPKVIKEKLEQELKEHDAIRILKELPLLSAMKEEPAKGMLSSLISSILSYIVWLKVTSANILQLQVQPSTDGQELMVKIPLDMVAGFNTPLVKSIVEMHMESEVQAVIRVAASRSGQAHLVLADCTNSQGSLRISLLHKISFLVNTLADKVMDLLIPALPKLVKSQLCPVIKEAFKDMSNEFLDLAQAPIFLNSDRLEFHLLYPVIKKTGIQLNLGVKLLDVQGKVTKQFNESAAPLTVPSLNSAPFSLTVRQDVLDAAVAAVLPPEELMVLLDYVLPELARKMKSSLKAISEKAAAQLEHTQIVKLLTLDTPEFSLEDGVAKVAQSIVLEVFANNEVHRPFFTLGIEASSEPQFYTEGDRLMLNFNDIKSDRIHLMNSGIGLFNPELMEDIVTEILASVLLPNENGKLRTGIPLSMVKALGYETASWSLTKDALVIYPDS</sequence>
<name>A0A1S2ZQ02_ERIEU</name>
<dbReference type="GO" id="GO:0070062">
    <property type="term" value="C:extracellular exosome"/>
    <property type="evidence" value="ECO:0007669"/>
    <property type="project" value="TreeGrafter"/>
</dbReference>
<dbReference type="PIRSF" id="PIRSF037186">
    <property type="entry name" value="PLUNC_long_form"/>
    <property type="match status" value="1"/>
</dbReference>
<evidence type="ECO:0000256" key="1">
    <source>
        <dbReference type="SAM" id="SignalP"/>
    </source>
</evidence>
<evidence type="ECO:0000259" key="2">
    <source>
        <dbReference type="SMART" id="SM00328"/>
    </source>
</evidence>
<keyword evidence="3" id="KW-1185">Reference proteome</keyword>
<dbReference type="PANTHER" id="PTHR47395:SF1">
    <property type="entry name" value="BPI FOLD-CONTAINING FAMILY B MEMBER 1"/>
    <property type="match status" value="1"/>
</dbReference>
<dbReference type="Pfam" id="PF01273">
    <property type="entry name" value="LBP_BPI_CETP"/>
    <property type="match status" value="1"/>
</dbReference>
<dbReference type="SUPFAM" id="SSF55394">
    <property type="entry name" value="Bactericidal permeability-increasing protein, BPI"/>
    <property type="match status" value="2"/>
</dbReference>
<reference evidence="3" key="1">
    <citation type="submission" date="2025-05" db="UniProtKB">
        <authorList>
            <consortium name="RefSeq"/>
        </authorList>
    </citation>
    <scope>NUCLEOTIDE SEQUENCE [LARGE SCALE GENOMIC DNA]</scope>
</reference>
<dbReference type="InterPro" id="IPR001124">
    <property type="entry name" value="Lipid-bd_serum_glycop_C"/>
</dbReference>
<dbReference type="Pfam" id="PF02886">
    <property type="entry name" value="LBP_BPI_CETP_C"/>
    <property type="match status" value="1"/>
</dbReference>
<gene>
    <name evidence="4" type="primary">BPIFB1</name>
</gene>
<dbReference type="RefSeq" id="XP_007522769.1">
    <property type="nucleotide sequence ID" value="XM_007522707.2"/>
</dbReference>
<dbReference type="FunCoup" id="A0A1S2ZQ02">
    <property type="interactions" value="25"/>
</dbReference>
<feature type="chain" id="PRO_5010266225" evidence="1">
    <location>
        <begin position="22"/>
        <end position="472"/>
    </location>
</feature>
<proteinExistence type="predicted"/>
<protein>
    <submittedName>
        <fullName evidence="4">BPI fold-containing family B member 1</fullName>
    </submittedName>
</protein>
<dbReference type="Proteomes" id="UP001652624">
    <property type="component" value="Chromosome 1"/>
</dbReference>
<dbReference type="OrthoDB" id="9833455at2759"/>
<dbReference type="InParanoid" id="A0A1S2ZQ02"/>
<dbReference type="CTD" id="92747"/>
<organism evidence="3 4">
    <name type="scientific">Erinaceus europaeus</name>
    <name type="common">Western European hedgehog</name>
    <dbReference type="NCBI Taxonomy" id="9365"/>
    <lineage>
        <taxon>Eukaryota</taxon>
        <taxon>Metazoa</taxon>
        <taxon>Chordata</taxon>
        <taxon>Craniata</taxon>
        <taxon>Vertebrata</taxon>
        <taxon>Euteleostomi</taxon>
        <taxon>Mammalia</taxon>
        <taxon>Eutheria</taxon>
        <taxon>Laurasiatheria</taxon>
        <taxon>Eulipotyphla</taxon>
        <taxon>Erinaceidae</taxon>
        <taxon>Erinaceinae</taxon>
        <taxon>Erinaceus</taxon>
    </lineage>
</organism>
<dbReference type="GO" id="GO:0034144">
    <property type="term" value="P:negative regulation of toll-like receptor 4 signaling pathway"/>
    <property type="evidence" value="ECO:0007669"/>
    <property type="project" value="TreeGrafter"/>
</dbReference>
<dbReference type="InterPro" id="IPR017943">
    <property type="entry name" value="Bactericidal_perm-incr_a/b_dom"/>
</dbReference>
<dbReference type="eggNOG" id="KOG4160">
    <property type="taxonomic scope" value="Eukaryota"/>
</dbReference>
<dbReference type="STRING" id="9365.ENSEEUP00000002895"/>
<evidence type="ECO:0000313" key="4">
    <source>
        <dbReference type="RefSeq" id="XP_007522769.1"/>
    </source>
</evidence>
<dbReference type="SMART" id="SM00328">
    <property type="entry name" value="BPI1"/>
    <property type="match status" value="1"/>
</dbReference>
<dbReference type="GeneID" id="103113185"/>
<dbReference type="InterPro" id="IPR017942">
    <property type="entry name" value="Lipid-bd_serum_glycop_N"/>
</dbReference>
<dbReference type="Gene3D" id="3.15.20.10">
    <property type="entry name" value="Bactericidal permeability-increasing protein, domain 2"/>
    <property type="match status" value="1"/>
</dbReference>
<dbReference type="CDD" id="cd00025">
    <property type="entry name" value="BPI1"/>
    <property type="match status" value="1"/>
</dbReference>
<dbReference type="PANTHER" id="PTHR47395">
    <property type="entry name" value="BPI FOLD-CONTAINING FAMILY B MEMBER 1"/>
    <property type="match status" value="1"/>
</dbReference>
<feature type="domain" description="Lipid-binding serum glycoprotein N-terminal" evidence="2">
    <location>
        <begin position="36"/>
        <end position="255"/>
    </location>
</feature>
<feature type="signal peptide" evidence="1">
    <location>
        <begin position="1"/>
        <end position="21"/>
    </location>
</feature>
<accession>A0A1S2ZQ02</accession>
<evidence type="ECO:0000313" key="3">
    <source>
        <dbReference type="Proteomes" id="UP001652624"/>
    </source>
</evidence>
<dbReference type="GO" id="GO:0008289">
    <property type="term" value="F:lipid binding"/>
    <property type="evidence" value="ECO:0007669"/>
    <property type="project" value="InterPro"/>
</dbReference>
<dbReference type="AlphaFoldDB" id="A0A1S2ZQ02"/>
<reference evidence="4" key="2">
    <citation type="submission" date="2025-08" db="UniProtKB">
        <authorList>
            <consortium name="RefSeq"/>
        </authorList>
    </citation>
    <scope>IDENTIFICATION</scope>
</reference>